<comment type="cofactor">
    <cofactor evidence="1">
        <name>Mg(2+)</name>
        <dbReference type="ChEBI" id="CHEBI:18420"/>
    </cofactor>
</comment>
<gene>
    <name evidence="6" type="ORF">PtoMrB4_19800</name>
</gene>
<dbReference type="SUPFAM" id="SSF88713">
    <property type="entry name" value="Glycoside hydrolase/deacetylase"/>
    <property type="match status" value="1"/>
</dbReference>
<dbReference type="AlphaFoldDB" id="A0A679GCJ3"/>
<evidence type="ECO:0000313" key="6">
    <source>
        <dbReference type="EMBL" id="BCA28003.1"/>
    </source>
</evidence>
<keyword evidence="4" id="KW-0460">Magnesium</keyword>
<dbReference type="PANTHER" id="PTHR31609:SF1">
    <property type="entry name" value="CARBOHYDRATE DEACETYLASE"/>
    <property type="match status" value="1"/>
</dbReference>
<dbReference type="Gene3D" id="3.20.20.370">
    <property type="entry name" value="Glycoside hydrolase/deacetylase"/>
    <property type="match status" value="1"/>
</dbReference>
<dbReference type="InterPro" id="IPR006879">
    <property type="entry name" value="YdjC-like"/>
</dbReference>
<keyword evidence="2" id="KW-0479">Metal-binding</keyword>
<keyword evidence="3" id="KW-0378">Hydrolase</keyword>
<dbReference type="GO" id="GO:0019213">
    <property type="term" value="F:deacetylase activity"/>
    <property type="evidence" value="ECO:0007669"/>
    <property type="project" value="TreeGrafter"/>
</dbReference>
<dbReference type="GO" id="GO:0016787">
    <property type="term" value="F:hydrolase activity"/>
    <property type="evidence" value="ECO:0007669"/>
    <property type="project" value="UniProtKB-KW"/>
</dbReference>
<accession>A0A679GCJ3</accession>
<evidence type="ECO:0000256" key="2">
    <source>
        <dbReference type="ARBA" id="ARBA00022723"/>
    </source>
</evidence>
<evidence type="ECO:0000256" key="5">
    <source>
        <dbReference type="ARBA" id="ARBA00023277"/>
    </source>
</evidence>
<keyword evidence="5" id="KW-0119">Carbohydrate metabolism</keyword>
<organism evidence="6 7">
    <name type="scientific">Metapseudomonas otitidis</name>
    <dbReference type="NCBI Taxonomy" id="319939"/>
    <lineage>
        <taxon>Bacteria</taxon>
        <taxon>Pseudomonadati</taxon>
        <taxon>Pseudomonadota</taxon>
        <taxon>Gammaproteobacteria</taxon>
        <taxon>Pseudomonadales</taxon>
        <taxon>Pseudomonadaceae</taxon>
        <taxon>Metapseudomonas</taxon>
    </lineage>
</organism>
<evidence type="ECO:0008006" key="8">
    <source>
        <dbReference type="Google" id="ProtNLM"/>
    </source>
</evidence>
<evidence type="ECO:0000256" key="3">
    <source>
        <dbReference type="ARBA" id="ARBA00022801"/>
    </source>
</evidence>
<proteinExistence type="predicted"/>
<dbReference type="RefSeq" id="WP_172433140.1">
    <property type="nucleotide sequence ID" value="NZ_AP022642.1"/>
</dbReference>
<evidence type="ECO:0000313" key="7">
    <source>
        <dbReference type="Proteomes" id="UP000501237"/>
    </source>
</evidence>
<evidence type="ECO:0000256" key="1">
    <source>
        <dbReference type="ARBA" id="ARBA00001946"/>
    </source>
</evidence>
<name>A0A679GCJ3_9GAMM</name>
<dbReference type="PANTHER" id="PTHR31609">
    <property type="entry name" value="YDJC DEACETYLASE FAMILY MEMBER"/>
    <property type="match status" value="1"/>
</dbReference>
<dbReference type="EMBL" id="AP022642">
    <property type="protein sequence ID" value="BCA28003.1"/>
    <property type="molecule type" value="Genomic_DNA"/>
</dbReference>
<evidence type="ECO:0000256" key="4">
    <source>
        <dbReference type="ARBA" id="ARBA00022842"/>
    </source>
</evidence>
<dbReference type="GO" id="GO:0005975">
    <property type="term" value="P:carbohydrate metabolic process"/>
    <property type="evidence" value="ECO:0007669"/>
    <property type="project" value="InterPro"/>
</dbReference>
<sequence length="269" mass="29800">MNRHARPPRRLTLCADDFAQTDATSGAILALLGAGRLSATSVMSQSPLWPEHARALKAFDGQADIGLHFNLTHPFEHGTRPLPYWLLLSQLRALPRARLQDLALAQIDRFAEHFGRLPDFIDGHQHVHAFPVIREALLAAIEQRWETIAPPYLRAPDRLAHPGDSGLKARVLASACRGFQQRAKAQGLRTPPWFAGLYALTPEADFPGLMQAWLDACPDRGLLMCHPGHGPRAADDPIADAREREYAFLASDAFMEACAQRDILLTRFG</sequence>
<dbReference type="InterPro" id="IPR011330">
    <property type="entry name" value="Glyco_hydro/deAcase_b/a-brl"/>
</dbReference>
<dbReference type="KEGG" id="poj:PtoMrB4_19800"/>
<dbReference type="Proteomes" id="UP000501237">
    <property type="component" value="Chromosome"/>
</dbReference>
<dbReference type="GO" id="GO:0046872">
    <property type="term" value="F:metal ion binding"/>
    <property type="evidence" value="ECO:0007669"/>
    <property type="project" value="UniProtKB-KW"/>
</dbReference>
<dbReference type="Pfam" id="PF04794">
    <property type="entry name" value="YdjC"/>
    <property type="match status" value="1"/>
</dbReference>
<dbReference type="CDD" id="cd10807">
    <property type="entry name" value="YdjC_like_3"/>
    <property type="match status" value="1"/>
</dbReference>
<protein>
    <recommendedName>
        <fullName evidence="8">Cellobiose phosphorylase</fullName>
    </recommendedName>
</protein>
<dbReference type="GeneID" id="57397201"/>
<reference evidence="6 7" key="1">
    <citation type="journal article" date="2020" name="Microbiol. Resour. Announc.">
        <title>Complete genome sequence of Pseudomonas otitidis strain MrB4, isolated from Lake Biwa in Japan.</title>
        <authorList>
            <person name="Miyazaki K."/>
            <person name="Hase E."/>
            <person name="Maruya T."/>
        </authorList>
    </citation>
    <scope>NUCLEOTIDE SEQUENCE [LARGE SCALE GENOMIC DNA]</scope>
    <source>
        <strain evidence="6 7">MrB4</strain>
    </source>
</reference>